<dbReference type="NCBIfam" id="TIGR04057">
    <property type="entry name" value="SusC_RagA_signa"/>
    <property type="match status" value="1"/>
</dbReference>
<evidence type="ECO:0000256" key="2">
    <source>
        <dbReference type="ARBA" id="ARBA00022448"/>
    </source>
</evidence>
<dbReference type="InterPro" id="IPR012910">
    <property type="entry name" value="Plug_dom"/>
</dbReference>
<dbReference type="GO" id="GO:0009279">
    <property type="term" value="C:cell outer membrane"/>
    <property type="evidence" value="ECO:0007669"/>
    <property type="project" value="UniProtKB-SubCell"/>
</dbReference>
<gene>
    <name evidence="10" type="ORF">DW789_04130</name>
</gene>
<keyword evidence="3 8" id="KW-1134">Transmembrane beta strand</keyword>
<dbReference type="InterPro" id="IPR023996">
    <property type="entry name" value="TonB-dep_OMP_SusC/RagA"/>
</dbReference>
<reference evidence="10 11" key="1">
    <citation type="submission" date="2018-08" db="EMBL/GenBank/DDBJ databases">
        <title>A genome reference for cultivated species of the human gut microbiota.</title>
        <authorList>
            <person name="Zou Y."/>
            <person name="Xue W."/>
            <person name="Luo G."/>
        </authorList>
    </citation>
    <scope>NUCLEOTIDE SEQUENCE [LARGE SCALE GENOMIC DNA]</scope>
    <source>
        <strain evidence="10 11">AM31-10</strain>
    </source>
</reference>
<keyword evidence="4 8" id="KW-0812">Transmembrane</keyword>
<evidence type="ECO:0000256" key="4">
    <source>
        <dbReference type="ARBA" id="ARBA00022692"/>
    </source>
</evidence>
<keyword evidence="6 8" id="KW-0472">Membrane</keyword>
<keyword evidence="7 8" id="KW-0998">Cell outer membrane</keyword>
<dbReference type="Gene3D" id="2.40.170.20">
    <property type="entry name" value="TonB-dependent receptor, beta-barrel domain"/>
    <property type="match status" value="1"/>
</dbReference>
<dbReference type="EMBL" id="QSJG01000005">
    <property type="protein sequence ID" value="RHD57025.1"/>
    <property type="molecule type" value="Genomic_DNA"/>
</dbReference>
<dbReference type="PANTHER" id="PTHR30069">
    <property type="entry name" value="TONB-DEPENDENT OUTER MEMBRANE RECEPTOR"/>
    <property type="match status" value="1"/>
</dbReference>
<evidence type="ECO:0000313" key="11">
    <source>
        <dbReference type="Proteomes" id="UP000284361"/>
    </source>
</evidence>
<dbReference type="SUPFAM" id="SSF56935">
    <property type="entry name" value="Porins"/>
    <property type="match status" value="1"/>
</dbReference>
<evidence type="ECO:0000256" key="7">
    <source>
        <dbReference type="ARBA" id="ARBA00023237"/>
    </source>
</evidence>
<dbReference type="InterPro" id="IPR037066">
    <property type="entry name" value="Plug_dom_sf"/>
</dbReference>
<name>A0A414FYY5_9BACT</name>
<feature type="domain" description="TonB-dependent receptor plug" evidence="9">
    <location>
        <begin position="124"/>
        <end position="247"/>
    </location>
</feature>
<organism evidence="10 11">
    <name type="scientific">Phocaeicola plebeius</name>
    <dbReference type="NCBI Taxonomy" id="310297"/>
    <lineage>
        <taxon>Bacteria</taxon>
        <taxon>Pseudomonadati</taxon>
        <taxon>Bacteroidota</taxon>
        <taxon>Bacteroidia</taxon>
        <taxon>Bacteroidales</taxon>
        <taxon>Bacteroidaceae</taxon>
        <taxon>Phocaeicola</taxon>
    </lineage>
</organism>
<keyword evidence="2 8" id="KW-0813">Transport</keyword>
<dbReference type="InterPro" id="IPR039426">
    <property type="entry name" value="TonB-dep_rcpt-like"/>
</dbReference>
<evidence type="ECO:0000256" key="6">
    <source>
        <dbReference type="ARBA" id="ARBA00023136"/>
    </source>
</evidence>
<dbReference type="GO" id="GO:0044718">
    <property type="term" value="P:siderophore transmembrane transport"/>
    <property type="evidence" value="ECO:0007669"/>
    <property type="project" value="TreeGrafter"/>
</dbReference>
<dbReference type="FunFam" id="2.60.40.1120:FF:000003">
    <property type="entry name" value="Outer membrane protein Omp121"/>
    <property type="match status" value="1"/>
</dbReference>
<comment type="similarity">
    <text evidence="8">Belongs to the TonB-dependent receptor family.</text>
</comment>
<evidence type="ECO:0000256" key="1">
    <source>
        <dbReference type="ARBA" id="ARBA00004571"/>
    </source>
</evidence>
<dbReference type="Gene3D" id="2.170.130.10">
    <property type="entry name" value="TonB-dependent receptor, plug domain"/>
    <property type="match status" value="1"/>
</dbReference>
<evidence type="ECO:0000256" key="3">
    <source>
        <dbReference type="ARBA" id="ARBA00022452"/>
    </source>
</evidence>
<protein>
    <submittedName>
        <fullName evidence="10">SusC/RagA family TonB-linked outer membrane protein</fullName>
    </submittedName>
</protein>
<evidence type="ECO:0000259" key="9">
    <source>
        <dbReference type="Pfam" id="PF07715"/>
    </source>
</evidence>
<dbReference type="PROSITE" id="PS52016">
    <property type="entry name" value="TONB_DEPENDENT_REC_3"/>
    <property type="match status" value="1"/>
</dbReference>
<comment type="caution">
    <text evidence="10">The sequence shown here is derived from an EMBL/GenBank/DDBJ whole genome shotgun (WGS) entry which is preliminary data.</text>
</comment>
<evidence type="ECO:0000256" key="8">
    <source>
        <dbReference type="PROSITE-ProRule" id="PRU01360"/>
    </source>
</evidence>
<sequence>MFLLLVVSGWGTVWAAPEKSVDASILQQSAKITTQGTVVDAQGEPLIGVSILEVGTTNGTITDIDGKFTLQVTSGATLELSYIGYKTQQLKAVSDLGTIQMSDDTEVLQEVVVTALGIKREKKALGYAMQEVKGESLVEARETNLANALSGKISGVQIIRSSNGPGGSSKIQLRGANSVTGTNQPLIVVDGVPMDNFTGASNNDIDNPSMDMGNGLSDINPEDIESMSVLKGASAAALYGSRAGNGVILITTKKGKENPGLGVTISASVSAETLFMLPKRQTSFGQGENGVYDATNGNSWGPAITGQEYTKWDGSTGIMQAYDNVRNYFDTGINFTESISFSQMFGKTAIYTSLNRMDDASKIPGSELHRTNLTLRASSSFGKDDRWSVDAKVQYINSLANNRPQGGSRDANAFYTVFNLPTTIDIRDFSSPLKDEYGNMTWWNRSGVNPYWLKEYNPNKDSRNRFLMNGSLKYKITEWLDAEIRAGSDMYFTERDDKLYAGSTINNGDSRYTMGEQKFYENNFSFLISGHKDHILGNWGGNFSFGGNLMERKSTGVEVSMGKLTAPDLFSLNNGPKDQLGITEFYSHKKINSLYGTLGINYDGWAFLDATFRNDWSSALSKKNRSFFYPSVSVSWVVSDMVNKIGKTMPEWFTYAKVRASFAQVGNDMDPYQLYDTYTISSIGGQPTADQGKIKYDADVRSELITSWEVGTELKFFNNRFGIDFAWYKTNAKRQLMNIPMNNLSGYESMKINAGNIQNTGIELMLNARPVETKDFSWDTQLNISRNKSKIIELLPGQPGMRYSLGGSDALQIYAVAGGVYGEIWGTKYQRVEDVNSPYYGQLLLSDSGLPQATSERYKIGEQQPDMMAGWTNSFTYKNFGFSFLIDGRFGGDIFSFTNLELQSSGIAEVTAPGGKRDDIVVPGVIRQSDGSYAQNQTPVSLQKYYQALGTGRAGISEAYIYDATNIRLRNVSLTYSFPSSLLKKTPIQRLKLGVSVNNVWMIKSNLNGIDPESVYATSTNATGMENASAPTSRTYLFNVTLGF</sequence>
<proteinExistence type="inferred from homology"/>
<dbReference type="InterPro" id="IPR008969">
    <property type="entry name" value="CarboxyPept-like_regulatory"/>
</dbReference>
<dbReference type="Gene3D" id="2.60.40.1120">
    <property type="entry name" value="Carboxypeptidase-like, regulatory domain"/>
    <property type="match status" value="1"/>
</dbReference>
<dbReference type="Pfam" id="PF13715">
    <property type="entry name" value="CarbopepD_reg_2"/>
    <property type="match status" value="1"/>
</dbReference>
<dbReference type="Pfam" id="PF07715">
    <property type="entry name" value="Plug"/>
    <property type="match status" value="1"/>
</dbReference>
<dbReference type="SUPFAM" id="SSF49464">
    <property type="entry name" value="Carboxypeptidase regulatory domain-like"/>
    <property type="match status" value="1"/>
</dbReference>
<dbReference type="AlphaFoldDB" id="A0A414FYY5"/>
<dbReference type="InterPro" id="IPR036942">
    <property type="entry name" value="Beta-barrel_TonB_sf"/>
</dbReference>
<dbReference type="PANTHER" id="PTHR30069:SF29">
    <property type="entry name" value="HEMOGLOBIN AND HEMOGLOBIN-HAPTOGLOBIN-BINDING PROTEIN 1-RELATED"/>
    <property type="match status" value="1"/>
</dbReference>
<comment type="subcellular location">
    <subcellularLocation>
        <location evidence="1 8">Cell outer membrane</location>
        <topology evidence="1 8">Multi-pass membrane protein</topology>
    </subcellularLocation>
</comment>
<dbReference type="NCBIfam" id="TIGR04056">
    <property type="entry name" value="OMP_RagA_SusC"/>
    <property type="match status" value="1"/>
</dbReference>
<evidence type="ECO:0000256" key="5">
    <source>
        <dbReference type="ARBA" id="ARBA00022729"/>
    </source>
</evidence>
<keyword evidence="5" id="KW-0732">Signal</keyword>
<accession>A0A414FYY5</accession>
<dbReference type="InterPro" id="IPR023997">
    <property type="entry name" value="TonB-dep_OMP_SusC/RagA_CS"/>
</dbReference>
<dbReference type="Proteomes" id="UP000284361">
    <property type="component" value="Unassembled WGS sequence"/>
</dbReference>
<dbReference type="GO" id="GO:0015344">
    <property type="term" value="F:siderophore uptake transmembrane transporter activity"/>
    <property type="evidence" value="ECO:0007669"/>
    <property type="project" value="TreeGrafter"/>
</dbReference>
<evidence type="ECO:0000313" key="10">
    <source>
        <dbReference type="EMBL" id="RHD57025.1"/>
    </source>
</evidence>